<reference evidence="1" key="1">
    <citation type="submission" date="2020-09" db="EMBL/GenBank/DDBJ databases">
        <title>Genome-Enabled Discovery of Anthraquinone Biosynthesis in Senna tora.</title>
        <authorList>
            <person name="Kang S.-H."/>
            <person name="Pandey R.P."/>
            <person name="Lee C.-M."/>
            <person name="Sim J.-S."/>
            <person name="Jeong J.-T."/>
            <person name="Choi B.-S."/>
            <person name="Jung M."/>
            <person name="Ginzburg D."/>
            <person name="Zhao K."/>
            <person name="Won S.Y."/>
            <person name="Oh T.-J."/>
            <person name="Yu Y."/>
            <person name="Kim N.-H."/>
            <person name="Lee O.R."/>
            <person name="Lee T.-H."/>
            <person name="Bashyal P."/>
            <person name="Kim T.-S."/>
            <person name="Lee W.-H."/>
            <person name="Kawkins C."/>
            <person name="Kim C.-K."/>
            <person name="Kim J.S."/>
            <person name="Ahn B.O."/>
            <person name="Rhee S.Y."/>
            <person name="Sohng J.K."/>
        </authorList>
    </citation>
    <scope>NUCLEOTIDE SEQUENCE</scope>
    <source>
        <tissue evidence="1">Leaf</tissue>
    </source>
</reference>
<comment type="caution">
    <text evidence="1">The sequence shown here is derived from an EMBL/GenBank/DDBJ whole genome shotgun (WGS) entry which is preliminary data.</text>
</comment>
<dbReference type="AlphaFoldDB" id="A0A834TDX4"/>
<dbReference type="SUPFAM" id="SSF52047">
    <property type="entry name" value="RNI-like"/>
    <property type="match status" value="1"/>
</dbReference>
<dbReference type="Gene3D" id="3.80.10.10">
    <property type="entry name" value="Ribonuclease Inhibitor"/>
    <property type="match status" value="2"/>
</dbReference>
<accession>A0A834TDX4</accession>
<dbReference type="OrthoDB" id="1896560at2759"/>
<gene>
    <name evidence="1" type="ORF">G2W53_025618</name>
</gene>
<organism evidence="1 2">
    <name type="scientific">Senna tora</name>
    <dbReference type="NCBI Taxonomy" id="362788"/>
    <lineage>
        <taxon>Eukaryota</taxon>
        <taxon>Viridiplantae</taxon>
        <taxon>Streptophyta</taxon>
        <taxon>Embryophyta</taxon>
        <taxon>Tracheophyta</taxon>
        <taxon>Spermatophyta</taxon>
        <taxon>Magnoliopsida</taxon>
        <taxon>eudicotyledons</taxon>
        <taxon>Gunneridae</taxon>
        <taxon>Pentapetalae</taxon>
        <taxon>rosids</taxon>
        <taxon>fabids</taxon>
        <taxon>Fabales</taxon>
        <taxon>Fabaceae</taxon>
        <taxon>Caesalpinioideae</taxon>
        <taxon>Cassia clade</taxon>
        <taxon>Senna</taxon>
    </lineage>
</organism>
<dbReference type="PANTHER" id="PTHR34630">
    <property type="entry name" value="OS11G0677101 PROTEIN"/>
    <property type="match status" value="1"/>
</dbReference>
<dbReference type="Proteomes" id="UP000634136">
    <property type="component" value="Unassembled WGS sequence"/>
</dbReference>
<proteinExistence type="predicted"/>
<dbReference type="PANTHER" id="PTHR34630:SF17">
    <property type="entry name" value="OS06G0304700 PROTEIN"/>
    <property type="match status" value="1"/>
</dbReference>
<evidence type="ECO:0000313" key="1">
    <source>
        <dbReference type="EMBL" id="KAF7820163.1"/>
    </source>
</evidence>
<keyword evidence="2" id="KW-1185">Reference proteome</keyword>
<dbReference type="SMART" id="SM00367">
    <property type="entry name" value="LRR_CC"/>
    <property type="match status" value="2"/>
</dbReference>
<evidence type="ECO:0000313" key="2">
    <source>
        <dbReference type="Proteomes" id="UP000634136"/>
    </source>
</evidence>
<dbReference type="EMBL" id="JAAIUW010000008">
    <property type="protein sequence ID" value="KAF7820163.1"/>
    <property type="molecule type" value="Genomic_DNA"/>
</dbReference>
<dbReference type="InterPro" id="IPR006553">
    <property type="entry name" value="Leu-rich_rpt_Cys-con_subtyp"/>
</dbReference>
<sequence length="244" mass="27133">MSVLEKWSPDADNVGCKAFSHLREIHIESCPKLTGDLPSNLPSLKLLIITDCKQLHCPLPTAPDLRVLNLQNCGNLEFPVHVPQCYQLLTSLYLLSSCDSLKFLPLDLFPNLKSLDIWGCKNLEAFTVSVSDVLPPNLSSLRSLIIRHCPNFISFPEGGFAAPKLTLLTINYCEKLKSLPEQMHRLMPSLKEVQLRGCPQIESSTMRSLSIRISDKVREGKQNLSDPLFARFEGLASVCSPSSS</sequence>
<dbReference type="InterPro" id="IPR032675">
    <property type="entry name" value="LRR_dom_sf"/>
</dbReference>
<protein>
    <submittedName>
        <fullName evidence="1">Putative disease resistance RPP13-like protein 1</fullName>
    </submittedName>
</protein>
<name>A0A834TDX4_9FABA</name>